<keyword evidence="5" id="KW-1185">Reference proteome</keyword>
<dbReference type="CDD" id="cd03135">
    <property type="entry name" value="GATase1_DJ-1"/>
    <property type="match status" value="2"/>
</dbReference>
<dbReference type="InterPro" id="IPR002818">
    <property type="entry name" value="DJ-1/PfpI"/>
</dbReference>
<dbReference type="PANTHER" id="PTHR48094:SF12">
    <property type="entry name" value="PARKINSON DISEASE PROTEIN 7 HOMOLOG"/>
    <property type="match status" value="1"/>
</dbReference>
<dbReference type="EMBL" id="JARAOO010000012">
    <property type="protein sequence ID" value="KAJ7948731.1"/>
    <property type="molecule type" value="Genomic_DNA"/>
</dbReference>
<protein>
    <submittedName>
        <fullName evidence="4">DJ-1 family protein</fullName>
    </submittedName>
</protein>
<dbReference type="GO" id="GO:0005737">
    <property type="term" value="C:cytoplasm"/>
    <property type="evidence" value="ECO:0007669"/>
    <property type="project" value="UniProtKB-ARBA"/>
</dbReference>
<dbReference type="SUPFAM" id="SSF52317">
    <property type="entry name" value="Class I glutamine amidotransferase-like"/>
    <property type="match status" value="2"/>
</dbReference>
<keyword evidence="2" id="KW-0677">Repeat</keyword>
<evidence type="ECO:0000259" key="3">
    <source>
        <dbReference type="Pfam" id="PF01965"/>
    </source>
</evidence>
<gene>
    <name evidence="4" type="ORF">O6P43_029170</name>
</gene>
<accession>A0AAD7PAW2</accession>
<comment type="similarity">
    <text evidence="1">Belongs to the peptidase C56 family.</text>
</comment>
<dbReference type="InterPro" id="IPR029062">
    <property type="entry name" value="Class_I_gatase-like"/>
</dbReference>
<evidence type="ECO:0000313" key="4">
    <source>
        <dbReference type="EMBL" id="KAJ7948731.1"/>
    </source>
</evidence>
<feature type="domain" description="DJ-1/PfpI" evidence="3">
    <location>
        <begin position="247"/>
        <end position="409"/>
    </location>
</feature>
<organism evidence="4 5">
    <name type="scientific">Quillaja saponaria</name>
    <name type="common">Soap bark tree</name>
    <dbReference type="NCBI Taxonomy" id="32244"/>
    <lineage>
        <taxon>Eukaryota</taxon>
        <taxon>Viridiplantae</taxon>
        <taxon>Streptophyta</taxon>
        <taxon>Embryophyta</taxon>
        <taxon>Tracheophyta</taxon>
        <taxon>Spermatophyta</taxon>
        <taxon>Magnoliopsida</taxon>
        <taxon>eudicotyledons</taxon>
        <taxon>Gunneridae</taxon>
        <taxon>Pentapetalae</taxon>
        <taxon>rosids</taxon>
        <taxon>fabids</taxon>
        <taxon>Fabales</taxon>
        <taxon>Quillajaceae</taxon>
        <taxon>Quillaja</taxon>
    </lineage>
</organism>
<dbReference type="Gene3D" id="3.40.50.880">
    <property type="match status" value="2"/>
</dbReference>
<name>A0AAD7PAW2_QUISA</name>
<dbReference type="Pfam" id="PF01965">
    <property type="entry name" value="DJ-1_PfpI"/>
    <property type="match status" value="2"/>
</dbReference>
<dbReference type="InterPro" id="IPR006287">
    <property type="entry name" value="DJ-1"/>
</dbReference>
<dbReference type="Proteomes" id="UP001163823">
    <property type="component" value="Chromosome 12"/>
</dbReference>
<dbReference type="AlphaFoldDB" id="A0AAD7PAW2"/>
<feature type="domain" description="DJ-1/PfpI" evidence="3">
    <location>
        <begin position="41"/>
        <end position="206"/>
    </location>
</feature>
<reference evidence="4" key="1">
    <citation type="journal article" date="2023" name="Science">
        <title>Elucidation of the pathway for biosynthesis of saponin adjuvants from the soapbark tree.</title>
        <authorList>
            <person name="Reed J."/>
            <person name="Orme A."/>
            <person name="El-Demerdash A."/>
            <person name="Owen C."/>
            <person name="Martin L.B.B."/>
            <person name="Misra R.C."/>
            <person name="Kikuchi S."/>
            <person name="Rejzek M."/>
            <person name="Martin A.C."/>
            <person name="Harkess A."/>
            <person name="Leebens-Mack J."/>
            <person name="Louveau T."/>
            <person name="Stephenson M.J."/>
            <person name="Osbourn A."/>
        </authorList>
    </citation>
    <scope>NUCLEOTIDE SEQUENCE</scope>
    <source>
        <strain evidence="4">S10</strain>
    </source>
</reference>
<evidence type="ECO:0000256" key="1">
    <source>
        <dbReference type="ARBA" id="ARBA00008542"/>
    </source>
</evidence>
<sequence length="429" mass="46246">MALRHLLIPHSFTNLTPKQKLAPSKNRFYSVSATMASKAARKVLVPIANGTEPMEAVITIDVLQRSGADVTVATVEKQLRVEALHGIKIVADDFVSDVADSVFDLIALPGGIPGVNNLRDSGVLENLVKKQVREGRLYAAVCAAPAVVLGPWGLLKGLKATGHPSLMEQLALSSTAVESRVQLDGRVVTSRAPGTTMEFAVSLVEQLYGKEKADEVAGPLVMRSNHNDEYTIAELNPVEWKFDNVPKILVPIANGTEEMEAVILIDILRRAKANVIVASVEEKLEILASRKVKLEADMLLDEAAKLQFDLIVLPGGLGGAQEFANSEKLVSLLKKQRESNRLYGAICASPAFVLEPHGLLKGKKATAFPALSNKLSDQSEVENRVVVDGNLITSRGPGTSFEFALAIVEKLFGRNVALEHAKAMVFINP</sequence>
<dbReference type="FunFam" id="3.40.50.880:FF:000015">
    <property type="entry name" value="Protein DJ-1 homolog C"/>
    <property type="match status" value="2"/>
</dbReference>
<comment type="caution">
    <text evidence="4">The sequence shown here is derived from an EMBL/GenBank/DDBJ whole genome shotgun (WGS) entry which is preliminary data.</text>
</comment>
<dbReference type="PANTHER" id="PTHR48094">
    <property type="entry name" value="PROTEIN/NUCLEIC ACID DEGLYCASE DJ-1-RELATED"/>
    <property type="match status" value="1"/>
</dbReference>
<dbReference type="KEGG" id="qsa:O6P43_029170"/>
<evidence type="ECO:0000256" key="2">
    <source>
        <dbReference type="ARBA" id="ARBA00022737"/>
    </source>
</evidence>
<evidence type="ECO:0000313" key="5">
    <source>
        <dbReference type="Proteomes" id="UP001163823"/>
    </source>
</evidence>
<proteinExistence type="inferred from homology"/>
<dbReference type="GO" id="GO:1903189">
    <property type="term" value="P:glyoxal metabolic process"/>
    <property type="evidence" value="ECO:0007669"/>
    <property type="project" value="TreeGrafter"/>
</dbReference>
<dbReference type="InterPro" id="IPR050325">
    <property type="entry name" value="Prot/Nucl_acid_deglycase"/>
</dbReference>
<dbReference type="NCBIfam" id="TIGR01383">
    <property type="entry name" value="not_thiJ"/>
    <property type="match status" value="2"/>
</dbReference>